<keyword evidence="3" id="KW-1185">Reference proteome</keyword>
<name>A0A1C4TWH5_9ACTN</name>
<evidence type="ECO:0000313" key="2">
    <source>
        <dbReference type="EMBL" id="SCE63800.1"/>
    </source>
</evidence>
<proteinExistence type="predicted"/>
<reference evidence="3" key="1">
    <citation type="submission" date="2016-06" db="EMBL/GenBank/DDBJ databases">
        <authorList>
            <person name="Varghese N."/>
            <person name="Submissions Spin"/>
        </authorList>
    </citation>
    <scope>NUCLEOTIDE SEQUENCE [LARGE SCALE GENOMIC DNA]</scope>
    <source>
        <strain evidence="3">DSM 44100</strain>
    </source>
</reference>
<feature type="transmembrane region" description="Helical" evidence="1">
    <location>
        <begin position="34"/>
        <end position="52"/>
    </location>
</feature>
<evidence type="ECO:0000256" key="1">
    <source>
        <dbReference type="SAM" id="Phobius"/>
    </source>
</evidence>
<accession>A0A1C4TWH5</accession>
<dbReference type="AlphaFoldDB" id="A0A1C4TWH5"/>
<dbReference type="RefSeq" id="WP_091237216.1">
    <property type="nucleotide sequence ID" value="NZ_FMCU01000001.1"/>
</dbReference>
<keyword evidence="1" id="KW-1133">Transmembrane helix</keyword>
<protein>
    <submittedName>
        <fullName evidence="2">Uncharacterized protein</fullName>
    </submittedName>
</protein>
<keyword evidence="1" id="KW-0472">Membrane</keyword>
<dbReference type="STRING" id="121616.GA0070216_10136"/>
<dbReference type="EMBL" id="FMCU01000001">
    <property type="protein sequence ID" value="SCE63800.1"/>
    <property type="molecule type" value="Genomic_DNA"/>
</dbReference>
<sequence length="65" mass="6869">MMINQLAAYVTVAALEVRDRSRRRTPDGGYSTEAIAVTAFLVALALAALAILGPKVLAKIRGVTL</sequence>
<keyword evidence="1" id="KW-0812">Transmembrane</keyword>
<gene>
    <name evidence="2" type="ORF">GA0070216_10136</name>
</gene>
<evidence type="ECO:0000313" key="3">
    <source>
        <dbReference type="Proteomes" id="UP000198797"/>
    </source>
</evidence>
<dbReference type="Proteomes" id="UP000198797">
    <property type="component" value="Unassembled WGS sequence"/>
</dbReference>
<organism evidence="2 3">
    <name type="scientific">Micromonospora matsumotoense</name>
    <dbReference type="NCBI Taxonomy" id="121616"/>
    <lineage>
        <taxon>Bacteria</taxon>
        <taxon>Bacillati</taxon>
        <taxon>Actinomycetota</taxon>
        <taxon>Actinomycetes</taxon>
        <taxon>Micromonosporales</taxon>
        <taxon>Micromonosporaceae</taxon>
        <taxon>Micromonospora</taxon>
    </lineage>
</organism>